<evidence type="ECO:0000313" key="5">
    <source>
        <dbReference type="EMBL" id="MDH6281169.1"/>
    </source>
</evidence>
<keyword evidence="6" id="KW-1185">Reference proteome</keyword>
<evidence type="ECO:0000256" key="2">
    <source>
        <dbReference type="ARBA" id="ARBA00022801"/>
    </source>
</evidence>
<dbReference type="InterPro" id="IPR029052">
    <property type="entry name" value="Metallo-depent_PP-like"/>
</dbReference>
<evidence type="ECO:0000313" key="6">
    <source>
        <dbReference type="Proteomes" id="UP001160334"/>
    </source>
</evidence>
<reference evidence="5 6" key="1">
    <citation type="submission" date="2023-04" db="EMBL/GenBank/DDBJ databases">
        <title>Forest soil microbial communities from Buena Vista Peninsula, Colon Province, Panama.</title>
        <authorList>
            <person name="Bouskill N."/>
        </authorList>
    </citation>
    <scope>NUCLEOTIDE SEQUENCE [LARGE SCALE GENOMIC DNA]</scope>
    <source>
        <strain evidence="5 6">CFH S0262</strain>
    </source>
</reference>
<evidence type="ECO:0000256" key="1">
    <source>
        <dbReference type="ARBA" id="ARBA00022729"/>
    </source>
</evidence>
<dbReference type="EMBL" id="JARXVC010000005">
    <property type="protein sequence ID" value="MDH6281169.1"/>
    <property type="molecule type" value="Genomic_DNA"/>
</dbReference>
<keyword evidence="2 5" id="KW-0378">Hydrolase</keyword>
<comment type="caution">
    <text evidence="5">The sequence shown here is derived from an EMBL/GenBank/DDBJ whole genome shotgun (WGS) entry which is preliminary data.</text>
</comment>
<keyword evidence="1" id="KW-0732">Signal</keyword>
<proteinExistence type="predicted"/>
<dbReference type="SUPFAM" id="SSF56300">
    <property type="entry name" value="Metallo-dependent phosphatases"/>
    <property type="match status" value="1"/>
</dbReference>
<accession>A0ABT6MCQ2</accession>
<sequence>MNICVVPAFSFERSSTFGFAGADCRTDETDEDTVTEFNPINRRNFLAGAGVAAAAVPMMAMAPTAAAAAAPAPGKFAFPTTSNVRVLVTGDAGTGTPAQWAVGDAMRKVHRSAPFGMALGLGDNIYEAGPNGDRDAQFAAKFEDPNHGLDFPWLMALGNHDNTAIFPGDGGWLLRGNDEVDYHRTSRKWWMPYRYYSVRVPEENPIVEFFVLDLNPVAAYLPPLFVPYWAADGQFMNEQRAWLDAAIAASPAKWKIACTHHPYLSNGSHGDAGAYDGIPLEPMNGIHAKRFYEEHIVGRCQFILSGHDHSLQVLEPTVESKGTRQIVSGAAGKDSHGQSTRPDRANLYQNFNDLGFMAMDFTADSVRLQAYTVDIPTAEPKLAFDRRLA</sequence>
<dbReference type="PROSITE" id="PS51318">
    <property type="entry name" value="TAT"/>
    <property type="match status" value="1"/>
</dbReference>
<dbReference type="PANTHER" id="PTHR10161">
    <property type="entry name" value="TARTRATE-RESISTANT ACID PHOSPHATASE TYPE 5"/>
    <property type="match status" value="1"/>
</dbReference>
<feature type="compositionally biased region" description="Basic and acidic residues" evidence="3">
    <location>
        <begin position="333"/>
        <end position="343"/>
    </location>
</feature>
<feature type="domain" description="Calcineurin-like phosphoesterase" evidence="4">
    <location>
        <begin position="85"/>
        <end position="310"/>
    </location>
</feature>
<protein>
    <submittedName>
        <fullName evidence="5">Tartrate-resistant acid phosphatase type 5</fullName>
        <ecNumber evidence="5">3.1.3.2</ecNumber>
    </submittedName>
</protein>
<feature type="region of interest" description="Disordered" evidence="3">
    <location>
        <begin position="322"/>
        <end position="343"/>
    </location>
</feature>
<organism evidence="5 6">
    <name type="scientific">Prescottella agglutinans</name>
    <dbReference type="NCBI Taxonomy" id="1644129"/>
    <lineage>
        <taxon>Bacteria</taxon>
        <taxon>Bacillati</taxon>
        <taxon>Actinomycetota</taxon>
        <taxon>Actinomycetes</taxon>
        <taxon>Mycobacteriales</taxon>
        <taxon>Nocardiaceae</taxon>
        <taxon>Prescottella</taxon>
    </lineage>
</organism>
<dbReference type="Gene3D" id="3.60.21.10">
    <property type="match status" value="1"/>
</dbReference>
<gene>
    <name evidence="5" type="ORF">M2280_002389</name>
</gene>
<dbReference type="PANTHER" id="PTHR10161:SF14">
    <property type="entry name" value="TARTRATE-RESISTANT ACID PHOSPHATASE TYPE 5"/>
    <property type="match status" value="1"/>
</dbReference>
<dbReference type="Pfam" id="PF00149">
    <property type="entry name" value="Metallophos"/>
    <property type="match status" value="1"/>
</dbReference>
<dbReference type="EC" id="3.1.3.2" evidence="5"/>
<dbReference type="InterPro" id="IPR004843">
    <property type="entry name" value="Calcineurin-like_PHP"/>
</dbReference>
<evidence type="ECO:0000256" key="3">
    <source>
        <dbReference type="SAM" id="MobiDB-lite"/>
    </source>
</evidence>
<name>A0ABT6MCQ2_9NOCA</name>
<evidence type="ECO:0000259" key="4">
    <source>
        <dbReference type="Pfam" id="PF00149"/>
    </source>
</evidence>
<dbReference type="GO" id="GO:0003993">
    <property type="term" value="F:acid phosphatase activity"/>
    <property type="evidence" value="ECO:0007669"/>
    <property type="project" value="UniProtKB-EC"/>
</dbReference>
<dbReference type="InterPro" id="IPR051558">
    <property type="entry name" value="Metallophosphoesterase_PAP"/>
</dbReference>
<dbReference type="Proteomes" id="UP001160334">
    <property type="component" value="Unassembled WGS sequence"/>
</dbReference>
<dbReference type="InterPro" id="IPR006311">
    <property type="entry name" value="TAT_signal"/>
</dbReference>